<organism evidence="1 2">
    <name type="scientific">candidate division TA06 bacterium 34_109</name>
    <dbReference type="NCBI Taxonomy" id="1635277"/>
    <lineage>
        <taxon>Bacteria</taxon>
        <taxon>Bacteria division TA06</taxon>
    </lineage>
</organism>
<evidence type="ECO:0000313" key="2">
    <source>
        <dbReference type="Proteomes" id="UP000053467"/>
    </source>
</evidence>
<reference evidence="2" key="1">
    <citation type="journal article" date="2015" name="MBio">
        <title>Genome-Resolved Metagenomic Analysis Reveals Roles for Candidate Phyla and Other Microbial Community Members in Biogeochemical Transformations in Oil Reservoirs.</title>
        <authorList>
            <person name="Hu P."/>
            <person name="Tom L."/>
            <person name="Singh A."/>
            <person name="Thomas B.C."/>
            <person name="Baker B.J."/>
            <person name="Piceno Y.M."/>
            <person name="Andersen G.L."/>
            <person name="Banfield J.F."/>
        </authorList>
    </citation>
    <scope>NUCLEOTIDE SEQUENCE [LARGE SCALE GENOMIC DNA]</scope>
</reference>
<comment type="caution">
    <text evidence="1">The sequence shown here is derived from an EMBL/GenBank/DDBJ whole genome shotgun (WGS) entry which is preliminary data.</text>
</comment>
<dbReference type="AlphaFoldDB" id="A0A117M660"/>
<proteinExistence type="predicted"/>
<evidence type="ECO:0000313" key="1">
    <source>
        <dbReference type="EMBL" id="KUK86514.1"/>
    </source>
</evidence>
<dbReference type="EMBL" id="LGGX01000017">
    <property type="protein sequence ID" value="KUK86514.1"/>
    <property type="molecule type" value="Genomic_DNA"/>
</dbReference>
<dbReference type="Gene3D" id="2.40.160.130">
    <property type="entry name" value="Capsule assembly protein Wzi"/>
    <property type="match status" value="1"/>
</dbReference>
<sequence>MKKILSFIILTFFIFLFPFYTEQYLDQDLYYFYLFIKDSIKNLDTYPVFKDFYETKYFDDYSKFLFSKNSLLDKGLFKDIHFIVDPYMSYRHKIGLDLFLKGIYEKKVNENIYISTSAFLLTDTSNPYGFLVRPFKDFLIAGFDRGYITYKNEKFLFTFGRTYFNSGFDGKNSLIFSYNAPPMDGITFSCNISDNFYFTSKFSNLGEMILDSTYTINGDEINRISRFLSFHRLTFLFKDLSISFSESAIFGRNTISNIFDYTFPFFIYYGEQNNIDRNDNILWEFALNYKLFKKINISYSFLVDDYQYEYEGIKDLEPPEVGNLINISYPFSKGFLKLSYVRVNAWVYNQKFMWNRYQYNGKSIGYKDGPDVQSIKVFFSYLPLSVLKTDFSLDYSIKGNNFLDTKWVFPSTNIYWYQTPIGVEPISRWFLIYFNFEYLFKKLIFYSEISYNYGIENSPKYFDLKSGIKIVL</sequence>
<name>A0A117M660_UNCT6</name>
<protein>
    <submittedName>
        <fullName evidence="1">Uncharacterized protein</fullName>
    </submittedName>
</protein>
<dbReference type="Proteomes" id="UP000053467">
    <property type="component" value="Unassembled WGS sequence"/>
</dbReference>
<dbReference type="InterPro" id="IPR038636">
    <property type="entry name" value="Wzi_sf"/>
</dbReference>
<gene>
    <name evidence="1" type="ORF">XE03_1464</name>
</gene>
<accession>A0A117M660</accession>